<feature type="region of interest" description="Disordered" evidence="1">
    <location>
        <begin position="83"/>
        <end position="115"/>
    </location>
</feature>
<proteinExistence type="predicted"/>
<protein>
    <submittedName>
        <fullName evidence="2">Uncharacterized protein</fullName>
    </submittedName>
</protein>
<gene>
    <name evidence="2" type="ORF">NDU88_004355</name>
</gene>
<evidence type="ECO:0000313" key="3">
    <source>
        <dbReference type="Proteomes" id="UP001066276"/>
    </source>
</evidence>
<reference evidence="2" key="1">
    <citation type="journal article" date="2022" name="bioRxiv">
        <title>Sequencing and chromosome-scale assembly of the giantPleurodeles waltlgenome.</title>
        <authorList>
            <person name="Brown T."/>
            <person name="Elewa A."/>
            <person name="Iarovenko S."/>
            <person name="Subramanian E."/>
            <person name="Araus A.J."/>
            <person name="Petzold A."/>
            <person name="Susuki M."/>
            <person name="Suzuki K.-i.T."/>
            <person name="Hayashi T."/>
            <person name="Toyoda A."/>
            <person name="Oliveira C."/>
            <person name="Osipova E."/>
            <person name="Leigh N.D."/>
            <person name="Simon A."/>
            <person name="Yun M.H."/>
        </authorList>
    </citation>
    <scope>NUCLEOTIDE SEQUENCE</scope>
    <source>
        <strain evidence="2">20211129_DDA</strain>
        <tissue evidence="2">Liver</tissue>
    </source>
</reference>
<evidence type="ECO:0000256" key="1">
    <source>
        <dbReference type="SAM" id="MobiDB-lite"/>
    </source>
</evidence>
<dbReference type="AlphaFoldDB" id="A0AAV7M6W1"/>
<organism evidence="2 3">
    <name type="scientific">Pleurodeles waltl</name>
    <name type="common">Iberian ribbed newt</name>
    <dbReference type="NCBI Taxonomy" id="8319"/>
    <lineage>
        <taxon>Eukaryota</taxon>
        <taxon>Metazoa</taxon>
        <taxon>Chordata</taxon>
        <taxon>Craniata</taxon>
        <taxon>Vertebrata</taxon>
        <taxon>Euteleostomi</taxon>
        <taxon>Amphibia</taxon>
        <taxon>Batrachia</taxon>
        <taxon>Caudata</taxon>
        <taxon>Salamandroidea</taxon>
        <taxon>Salamandridae</taxon>
        <taxon>Pleurodelinae</taxon>
        <taxon>Pleurodeles</taxon>
    </lineage>
</organism>
<keyword evidence="3" id="KW-1185">Reference proteome</keyword>
<name>A0AAV7M6W1_PLEWA</name>
<evidence type="ECO:0000313" key="2">
    <source>
        <dbReference type="EMBL" id="KAJ1099252.1"/>
    </source>
</evidence>
<sequence>MRCGVIILHESQDGAGDGRALNELRPSLCEILCSNPGPKGETGEPPLEQWWTVLHHYAGPGLTSRPTPRAACVAPRVAEPPTLGLLGGEAPRAGRQKKDLLRHKSATPPASGPSRWAKLRIV</sequence>
<comment type="caution">
    <text evidence="2">The sequence shown here is derived from an EMBL/GenBank/DDBJ whole genome shotgun (WGS) entry which is preliminary data.</text>
</comment>
<dbReference type="Proteomes" id="UP001066276">
    <property type="component" value="Chromosome 10"/>
</dbReference>
<accession>A0AAV7M6W1</accession>
<dbReference type="EMBL" id="JANPWB010000014">
    <property type="protein sequence ID" value="KAJ1099252.1"/>
    <property type="molecule type" value="Genomic_DNA"/>
</dbReference>